<feature type="compositionally biased region" description="Basic and acidic residues" evidence="1">
    <location>
        <begin position="191"/>
        <end position="204"/>
    </location>
</feature>
<evidence type="ECO:0000313" key="3">
    <source>
        <dbReference type="EMBL" id="TMQ68902.1"/>
    </source>
</evidence>
<accession>A0A538TZ39</accession>
<comment type="caution">
    <text evidence="3">The sequence shown here is derived from an EMBL/GenBank/DDBJ whole genome shotgun (WGS) entry which is preliminary data.</text>
</comment>
<feature type="compositionally biased region" description="Low complexity" evidence="1">
    <location>
        <begin position="212"/>
        <end position="227"/>
    </location>
</feature>
<dbReference type="AlphaFoldDB" id="A0A538TZ39"/>
<sequence>MSLAALEEQTVAATQHLNEAYTQLTDSQSRLEHLEKTMGFLKEVFQVLAQEHDPDDFPRTVVQWFCEHFELGRCSLMLLEGGDETLKIAAQQGIDPDVVDGIRVRVGQGVAGWVAHHKRPLFVRGKEEQAPHTGKDSYNSDSFISVPLTHNNRLFGVLNLSNKRDGEPFEEIDLDRAMMAGALVAMSLGSRDARSESARRGDRRGQRRAVGSAPFSSSARSSASART</sequence>
<dbReference type="InterPro" id="IPR003018">
    <property type="entry name" value="GAF"/>
</dbReference>
<reference evidence="3 4" key="1">
    <citation type="journal article" date="2019" name="Nat. Microbiol.">
        <title>Mediterranean grassland soil C-N compound turnover is dependent on rainfall and depth, and is mediated by genomically divergent microorganisms.</title>
        <authorList>
            <person name="Diamond S."/>
            <person name="Andeer P.F."/>
            <person name="Li Z."/>
            <person name="Crits-Christoph A."/>
            <person name="Burstein D."/>
            <person name="Anantharaman K."/>
            <person name="Lane K.R."/>
            <person name="Thomas B.C."/>
            <person name="Pan C."/>
            <person name="Northen T.R."/>
            <person name="Banfield J.F."/>
        </authorList>
    </citation>
    <scope>NUCLEOTIDE SEQUENCE [LARGE SCALE GENOMIC DNA]</scope>
    <source>
        <strain evidence="3">WS_10</strain>
    </source>
</reference>
<evidence type="ECO:0000256" key="1">
    <source>
        <dbReference type="SAM" id="MobiDB-lite"/>
    </source>
</evidence>
<protein>
    <submittedName>
        <fullName evidence="3">GAF domain-containing protein</fullName>
    </submittedName>
</protein>
<proteinExistence type="predicted"/>
<name>A0A538TZ39_UNCEI</name>
<dbReference type="SUPFAM" id="SSF55781">
    <property type="entry name" value="GAF domain-like"/>
    <property type="match status" value="1"/>
</dbReference>
<evidence type="ECO:0000313" key="4">
    <source>
        <dbReference type="Proteomes" id="UP000319836"/>
    </source>
</evidence>
<organism evidence="3 4">
    <name type="scientific">Eiseniibacteriota bacterium</name>
    <dbReference type="NCBI Taxonomy" id="2212470"/>
    <lineage>
        <taxon>Bacteria</taxon>
        <taxon>Candidatus Eiseniibacteriota</taxon>
    </lineage>
</organism>
<dbReference type="Pfam" id="PF01590">
    <property type="entry name" value="GAF"/>
    <property type="match status" value="1"/>
</dbReference>
<evidence type="ECO:0000259" key="2">
    <source>
        <dbReference type="SMART" id="SM00065"/>
    </source>
</evidence>
<feature type="domain" description="GAF" evidence="2">
    <location>
        <begin position="53"/>
        <end position="198"/>
    </location>
</feature>
<dbReference type="InterPro" id="IPR029016">
    <property type="entry name" value="GAF-like_dom_sf"/>
</dbReference>
<dbReference type="SMART" id="SM00065">
    <property type="entry name" value="GAF"/>
    <property type="match status" value="1"/>
</dbReference>
<feature type="region of interest" description="Disordered" evidence="1">
    <location>
        <begin position="189"/>
        <end position="227"/>
    </location>
</feature>
<dbReference type="Gene3D" id="3.30.450.40">
    <property type="match status" value="1"/>
</dbReference>
<gene>
    <name evidence="3" type="ORF">E6K80_13430</name>
</gene>
<dbReference type="Proteomes" id="UP000319836">
    <property type="component" value="Unassembled WGS sequence"/>
</dbReference>
<dbReference type="EMBL" id="VBPA01000366">
    <property type="protein sequence ID" value="TMQ68902.1"/>
    <property type="molecule type" value="Genomic_DNA"/>
</dbReference>